<evidence type="ECO:0000256" key="9">
    <source>
        <dbReference type="ARBA" id="ARBA00022777"/>
    </source>
</evidence>
<comment type="catalytic activity">
    <reaction evidence="14">
        <text>L-seryl-[protein] + ATP = O-phospho-L-seryl-[protein] + ADP + H(+)</text>
        <dbReference type="Rhea" id="RHEA:17989"/>
        <dbReference type="Rhea" id="RHEA-COMP:9863"/>
        <dbReference type="Rhea" id="RHEA-COMP:11604"/>
        <dbReference type="ChEBI" id="CHEBI:15378"/>
        <dbReference type="ChEBI" id="CHEBI:29999"/>
        <dbReference type="ChEBI" id="CHEBI:30616"/>
        <dbReference type="ChEBI" id="CHEBI:83421"/>
        <dbReference type="ChEBI" id="CHEBI:456216"/>
        <dbReference type="EC" id="2.7.11.1"/>
    </reaction>
</comment>
<evidence type="ECO:0000256" key="12">
    <source>
        <dbReference type="ARBA" id="ARBA00023136"/>
    </source>
</evidence>
<evidence type="ECO:0000256" key="8">
    <source>
        <dbReference type="ARBA" id="ARBA00022741"/>
    </source>
</evidence>
<feature type="binding site" evidence="15">
    <location>
        <position position="69"/>
    </location>
    <ligand>
        <name>ATP</name>
        <dbReference type="ChEBI" id="CHEBI:30616"/>
    </ligand>
</feature>
<evidence type="ECO:0000256" key="5">
    <source>
        <dbReference type="ARBA" id="ARBA00022679"/>
    </source>
</evidence>
<dbReference type="InterPro" id="IPR001245">
    <property type="entry name" value="Ser-Thr/Tyr_kinase_cat_dom"/>
</dbReference>
<evidence type="ECO:0000256" key="4">
    <source>
        <dbReference type="ARBA" id="ARBA00022614"/>
    </source>
</evidence>
<dbReference type="InterPro" id="IPR017441">
    <property type="entry name" value="Protein_kinase_ATP_BS"/>
</dbReference>
<accession>A0ABD1YIT8</accession>
<keyword evidence="9" id="KW-0418">Kinase</keyword>
<dbReference type="Gene3D" id="3.30.200.20">
    <property type="entry name" value="Phosphorylase Kinase, domain 1"/>
    <property type="match status" value="1"/>
</dbReference>
<feature type="region of interest" description="Disordered" evidence="16">
    <location>
        <begin position="360"/>
        <end position="381"/>
    </location>
</feature>
<dbReference type="InterPro" id="IPR051824">
    <property type="entry name" value="LRR_Rcpt-Like_S/T_Kinase"/>
</dbReference>
<dbReference type="GO" id="GO:0004674">
    <property type="term" value="F:protein serine/threonine kinase activity"/>
    <property type="evidence" value="ECO:0007669"/>
    <property type="project" value="UniProtKB-KW"/>
</dbReference>
<organism evidence="18 19">
    <name type="scientific">Riccia fluitans</name>
    <dbReference type="NCBI Taxonomy" id="41844"/>
    <lineage>
        <taxon>Eukaryota</taxon>
        <taxon>Viridiplantae</taxon>
        <taxon>Streptophyta</taxon>
        <taxon>Embryophyta</taxon>
        <taxon>Marchantiophyta</taxon>
        <taxon>Marchantiopsida</taxon>
        <taxon>Marchantiidae</taxon>
        <taxon>Marchantiales</taxon>
        <taxon>Ricciaceae</taxon>
        <taxon>Riccia</taxon>
    </lineage>
</organism>
<feature type="domain" description="Protein kinase" evidence="17">
    <location>
        <begin position="41"/>
        <end position="326"/>
    </location>
</feature>
<evidence type="ECO:0000256" key="1">
    <source>
        <dbReference type="ARBA" id="ARBA00004370"/>
    </source>
</evidence>
<dbReference type="PROSITE" id="PS50011">
    <property type="entry name" value="PROTEIN_KINASE_DOM"/>
    <property type="match status" value="1"/>
</dbReference>
<evidence type="ECO:0000256" key="7">
    <source>
        <dbReference type="ARBA" id="ARBA00022737"/>
    </source>
</evidence>
<protein>
    <recommendedName>
        <fullName evidence="2">non-specific serine/threonine protein kinase</fullName>
        <ecNumber evidence="2">2.7.11.1</ecNumber>
    </recommendedName>
</protein>
<dbReference type="SUPFAM" id="SSF56112">
    <property type="entry name" value="Protein kinase-like (PK-like)"/>
    <property type="match status" value="1"/>
</dbReference>
<dbReference type="Pfam" id="PF07714">
    <property type="entry name" value="PK_Tyr_Ser-Thr"/>
    <property type="match status" value="1"/>
</dbReference>
<dbReference type="AlphaFoldDB" id="A0ABD1YIT8"/>
<dbReference type="InterPro" id="IPR000719">
    <property type="entry name" value="Prot_kinase_dom"/>
</dbReference>
<dbReference type="InterPro" id="IPR032675">
    <property type="entry name" value="LRR_dom_sf"/>
</dbReference>
<dbReference type="SMART" id="SM00220">
    <property type="entry name" value="S_TKc"/>
    <property type="match status" value="1"/>
</dbReference>
<name>A0ABD1YIT8_9MARC</name>
<proteinExistence type="predicted"/>
<dbReference type="GO" id="GO:0016020">
    <property type="term" value="C:membrane"/>
    <property type="evidence" value="ECO:0007669"/>
    <property type="project" value="UniProtKB-SubCell"/>
</dbReference>
<comment type="caution">
    <text evidence="18">The sequence shown here is derived from an EMBL/GenBank/DDBJ whole genome shotgun (WGS) entry which is preliminary data.</text>
</comment>
<reference evidence="18 19" key="1">
    <citation type="submission" date="2024-09" db="EMBL/GenBank/DDBJ databases">
        <title>Chromosome-scale assembly of Riccia fluitans.</title>
        <authorList>
            <person name="Paukszto L."/>
            <person name="Sawicki J."/>
            <person name="Karawczyk K."/>
            <person name="Piernik-Szablinska J."/>
            <person name="Szczecinska M."/>
            <person name="Mazdziarz M."/>
        </authorList>
    </citation>
    <scope>NUCLEOTIDE SEQUENCE [LARGE SCALE GENOMIC DNA]</scope>
    <source>
        <strain evidence="18">Rf_01</strain>
        <tissue evidence="18">Aerial parts of the thallus</tissue>
    </source>
</reference>
<evidence type="ECO:0000256" key="2">
    <source>
        <dbReference type="ARBA" id="ARBA00012513"/>
    </source>
</evidence>
<evidence type="ECO:0000256" key="10">
    <source>
        <dbReference type="ARBA" id="ARBA00022840"/>
    </source>
</evidence>
<dbReference type="PROSITE" id="PS00108">
    <property type="entry name" value="PROTEIN_KINASE_ST"/>
    <property type="match status" value="1"/>
</dbReference>
<dbReference type="Pfam" id="PF13516">
    <property type="entry name" value="LRR_6"/>
    <property type="match status" value="9"/>
</dbReference>
<dbReference type="Gene3D" id="3.80.10.10">
    <property type="entry name" value="Ribonuclease Inhibitor"/>
    <property type="match status" value="4"/>
</dbReference>
<evidence type="ECO:0000313" key="19">
    <source>
        <dbReference type="Proteomes" id="UP001605036"/>
    </source>
</evidence>
<dbReference type="SMART" id="SM00368">
    <property type="entry name" value="LRR_RI"/>
    <property type="match status" value="14"/>
</dbReference>
<keyword evidence="8 15" id="KW-0547">Nucleotide-binding</keyword>
<dbReference type="FunFam" id="1.10.510.10:FF:000317">
    <property type="entry name" value="PTI1-like tyrosine-protein kinase At3g15890"/>
    <property type="match status" value="1"/>
</dbReference>
<dbReference type="SUPFAM" id="SSF52047">
    <property type="entry name" value="RNI-like"/>
    <property type="match status" value="2"/>
</dbReference>
<keyword evidence="3" id="KW-0723">Serine/threonine-protein kinase</keyword>
<keyword evidence="6" id="KW-0812">Transmembrane</keyword>
<dbReference type="InterPro" id="IPR011009">
    <property type="entry name" value="Kinase-like_dom_sf"/>
</dbReference>
<dbReference type="FunFam" id="3.80.10.10:FF:001374">
    <property type="entry name" value="RNI-like superfamily protein"/>
    <property type="match status" value="1"/>
</dbReference>
<dbReference type="PROSITE" id="PS00107">
    <property type="entry name" value="PROTEIN_KINASE_ATP"/>
    <property type="match status" value="1"/>
</dbReference>
<evidence type="ECO:0000256" key="11">
    <source>
        <dbReference type="ARBA" id="ARBA00022989"/>
    </source>
</evidence>
<comment type="catalytic activity">
    <reaction evidence="13">
        <text>L-threonyl-[protein] + ATP = O-phospho-L-threonyl-[protein] + ADP + H(+)</text>
        <dbReference type="Rhea" id="RHEA:46608"/>
        <dbReference type="Rhea" id="RHEA-COMP:11060"/>
        <dbReference type="Rhea" id="RHEA-COMP:11605"/>
        <dbReference type="ChEBI" id="CHEBI:15378"/>
        <dbReference type="ChEBI" id="CHEBI:30013"/>
        <dbReference type="ChEBI" id="CHEBI:30616"/>
        <dbReference type="ChEBI" id="CHEBI:61977"/>
        <dbReference type="ChEBI" id="CHEBI:456216"/>
        <dbReference type="EC" id="2.7.11.1"/>
    </reaction>
</comment>
<dbReference type="Gene3D" id="1.10.510.10">
    <property type="entry name" value="Transferase(Phosphotransferase) domain 1"/>
    <property type="match status" value="1"/>
</dbReference>
<keyword evidence="19" id="KW-1185">Reference proteome</keyword>
<dbReference type="EC" id="2.7.11.1" evidence="2"/>
<evidence type="ECO:0000256" key="16">
    <source>
        <dbReference type="SAM" id="MobiDB-lite"/>
    </source>
</evidence>
<dbReference type="PANTHER" id="PTHR48006">
    <property type="entry name" value="LEUCINE-RICH REPEAT-CONTAINING PROTEIN DDB_G0281931-RELATED"/>
    <property type="match status" value="1"/>
</dbReference>
<dbReference type="Proteomes" id="UP001605036">
    <property type="component" value="Unassembled WGS sequence"/>
</dbReference>
<evidence type="ECO:0000259" key="17">
    <source>
        <dbReference type="PROSITE" id="PS50011"/>
    </source>
</evidence>
<sequence length="904" mass="98149">MSVFAKFFCCVGGAGGDGYDKKGNTWRIFSLKELHAATNNFNYDNKLGEGGFGSVYWGQLWDGSQIAVKRLKVWSTKAEMEFAVEVEILGRVRHKNLLSLRGYCAEGQERLIVYDYMSNLSLLSHLHGQYAGESLLDWRKRMNIAIGSAEGLSYLHHHATPHIIHRDVKASNVLLDSNFNAQVADFGFAKLIPEGATHVTTRVKGTLGYLAPEYAMWGKVSESCDVYSFGILLLELISGKKPIEKLGPGIKRTIVEWAAPLVFHGKLNELVDPRLNGRFEDKELRRVVKVATMCAQNTPENRPTMVEVVEMLKGEDNAANNRDMKLDTALRHVRASKRRGSSNAVNGGFNSRIVKINAELSGKNDYPPSSRSSRPRRSTQAKEYYFTQESETATSAARPFSQELVPGILGIGAVLGVGFVIFKMLKNRGSGTSVGALSTLPGIGGIGGEKKLRRESAAKLNEFSRELRTFREVDLSGKSFGDEGFIFLAEGLAFNGSAESVDFSANGITAEGIKALTQVIPTNTFMKTFNLSGNNIGDEGAQILATLLENNQGIQKLQLNSNNIGDEGAKALAELLKKNSHITTLELNNNSIDYGGFAAFGDALIANKTLRSLYLNGNYGGALGAAAFAKGLEENKTLREVHLHGNQIGNEGVRTLMGGLMSHRGKVTSVDIGNNSIGPQGAFHIAEFIKKSKSLMWLNVYMNDIGDQGAEKIGEALKRTKTLSTIDLGGNNIGPIGTSHIANAIKENVSITTLEFSYNPIGPDGAKVLSDTLKFHGNIETLKLGWCQIGVKGAEHFADCLQYNSTISTLDLRANGLGDDGATAFARSLRVVNETLTTLDLGFNEIRDKGAFALAQALKANGEAAVSTLNLTSNFFTKYGQVALTEAKDHVSEMNDGKEVNIYF</sequence>
<evidence type="ECO:0000256" key="15">
    <source>
        <dbReference type="PROSITE-ProRule" id="PRU10141"/>
    </source>
</evidence>
<evidence type="ECO:0000256" key="3">
    <source>
        <dbReference type="ARBA" id="ARBA00022527"/>
    </source>
</evidence>
<evidence type="ECO:0000256" key="13">
    <source>
        <dbReference type="ARBA" id="ARBA00047899"/>
    </source>
</evidence>
<keyword evidence="7" id="KW-0677">Repeat</keyword>
<keyword evidence="5" id="KW-0808">Transferase</keyword>
<comment type="subcellular location">
    <subcellularLocation>
        <location evidence="1">Membrane</location>
    </subcellularLocation>
</comment>
<keyword evidence="10 15" id="KW-0067">ATP-binding</keyword>
<dbReference type="FunFam" id="3.30.200.20:FF:000305">
    <property type="entry name" value="PTI1-like tyrosine-protein kinase At3g15890"/>
    <property type="match status" value="1"/>
</dbReference>
<evidence type="ECO:0000313" key="18">
    <source>
        <dbReference type="EMBL" id="KAL2630662.1"/>
    </source>
</evidence>
<keyword evidence="4" id="KW-0433">Leucine-rich repeat</keyword>
<keyword evidence="12" id="KW-0472">Membrane</keyword>
<dbReference type="GO" id="GO:0005524">
    <property type="term" value="F:ATP binding"/>
    <property type="evidence" value="ECO:0007669"/>
    <property type="project" value="UniProtKB-UniRule"/>
</dbReference>
<keyword evidence="11" id="KW-1133">Transmembrane helix</keyword>
<gene>
    <name evidence="18" type="ORF">R1flu_015348</name>
</gene>
<evidence type="ECO:0000256" key="14">
    <source>
        <dbReference type="ARBA" id="ARBA00048679"/>
    </source>
</evidence>
<dbReference type="InterPro" id="IPR008271">
    <property type="entry name" value="Ser/Thr_kinase_AS"/>
</dbReference>
<dbReference type="InterPro" id="IPR001611">
    <property type="entry name" value="Leu-rich_rpt"/>
</dbReference>
<evidence type="ECO:0000256" key="6">
    <source>
        <dbReference type="ARBA" id="ARBA00022692"/>
    </source>
</evidence>
<dbReference type="EMBL" id="JBHFFA010000004">
    <property type="protein sequence ID" value="KAL2630662.1"/>
    <property type="molecule type" value="Genomic_DNA"/>
</dbReference>
<dbReference type="PANTHER" id="PTHR48006:SF102">
    <property type="entry name" value="LEUCINE-RICH REPEAT-CONTAINING PROTEIN DDB_G0281931-RELATED"/>
    <property type="match status" value="1"/>
</dbReference>